<gene>
    <name evidence="1" type="ORF">DAY19_05435</name>
</gene>
<name>A0ABY0IJW6_9BACT</name>
<protein>
    <submittedName>
        <fullName evidence="1">TIGR04552 family protein</fullName>
    </submittedName>
</protein>
<dbReference type="EMBL" id="QDKL01000001">
    <property type="protein sequence ID" value="RZF23213.1"/>
    <property type="molecule type" value="Genomic_DNA"/>
</dbReference>
<dbReference type="InterPro" id="IPR030824">
    <property type="entry name" value="CHP04562"/>
</dbReference>
<evidence type="ECO:0000313" key="1">
    <source>
        <dbReference type="EMBL" id="RZF23213.1"/>
    </source>
</evidence>
<accession>A0ABY0IJW6</accession>
<organism evidence="1 2">
    <name type="scientific">Halobacteriovorax vibrionivorans</name>
    <dbReference type="NCBI Taxonomy" id="2152716"/>
    <lineage>
        <taxon>Bacteria</taxon>
        <taxon>Pseudomonadati</taxon>
        <taxon>Bdellovibrionota</taxon>
        <taxon>Bacteriovoracia</taxon>
        <taxon>Bacteriovoracales</taxon>
        <taxon>Halobacteriovoraceae</taxon>
        <taxon>Halobacteriovorax</taxon>
    </lineage>
</organism>
<reference evidence="2" key="1">
    <citation type="journal article" date="2019" name="Int. J. Syst. Evol. Microbiol.">
        <title>Halobacteriovorax valvorus sp. nov., a novel prokaryotic predator isolated from coastal seawater of China.</title>
        <authorList>
            <person name="Chen M.-X."/>
        </authorList>
    </citation>
    <scope>NUCLEOTIDE SEQUENCE [LARGE SCALE GENOMIC DNA]</scope>
    <source>
        <strain evidence="2">BL9</strain>
    </source>
</reference>
<evidence type="ECO:0000313" key="2">
    <source>
        <dbReference type="Proteomes" id="UP000443582"/>
    </source>
</evidence>
<dbReference type="NCBIfam" id="TIGR04552">
    <property type="entry name" value="TIGR04552 family protein"/>
    <property type="match status" value="1"/>
</dbReference>
<keyword evidence="2" id="KW-1185">Reference proteome</keyword>
<dbReference type="Proteomes" id="UP000443582">
    <property type="component" value="Unassembled WGS sequence"/>
</dbReference>
<sequence>MSVFLYFLADFLYSWPYGSITQHLEKRNFMNRPDYLKNYIFDWDVFDVVVGGRSALDSNFFVAKLDDITEVNKFLKGYGLDPDNPVARAELFGNFQEAIQFIKRYFLKDGSPDGLDLEIPTSLFTVTDISGLFLMATGNSEHTVEEQLWAEIVLKVMHTILHADKDLRSNYFNQIQTQIFDKFYRYLHRDNDNNLYLKSGEISIPLVDFETKSKKSRDSVIIKLLHKAENVAEELFDRVGVRLVTKNKLDIIKVLQFLIRNYIITPHNIKPSRSLNTIFDISLFRSKYSSLVKMALRNNLSEERFVSAVNREIDECSFENIESEHNLHSSAKYRSVQFTCRQLIKYKNPFLAEFFKLRKMAKDEDSAVAKELLGLDFSSLSRDVRFFYPFEVQVVDEASYKINSEGEASHSEYKKAQKIYAMNRVFKKLLLHKGLIQE</sequence>
<comment type="caution">
    <text evidence="1">The sequence shown here is derived from an EMBL/GenBank/DDBJ whole genome shotgun (WGS) entry which is preliminary data.</text>
</comment>
<proteinExistence type="predicted"/>
<dbReference type="NCBIfam" id="TIGR04562">
    <property type="entry name" value="TIGR04552 family protein"/>
    <property type="match status" value="1"/>
</dbReference>